<proteinExistence type="predicted"/>
<sequence>MKNEIGHIMRKYNVLEYKGPGDELSIDTLYKTLGYACLYKGYGKMTNEIPAEELTVSLFREAYPKELFLELKRKGYTLEEKYPGIYYVGGNILFPVQIVVSSRLNRTMHSSLRILSANADIEDIRKFLEQTENMKTPRERNNIDAVLQASVSANYEIYQKVRRANGMCEALRELMKDEIEQDVARGEMRGRVEGIVDTCCDLGLPEDAILERLQKKLNISLQTAQEYLKTFGKQIVKN</sequence>
<reference evidence="1 2" key="1">
    <citation type="submission" date="2018-08" db="EMBL/GenBank/DDBJ databases">
        <title>A genome reference for cultivated species of the human gut microbiota.</title>
        <authorList>
            <person name="Zou Y."/>
            <person name="Xue W."/>
            <person name="Luo G."/>
        </authorList>
    </citation>
    <scope>NUCLEOTIDE SEQUENCE [LARGE SCALE GENOMIC DNA]</scope>
    <source>
        <strain evidence="1 2">AM22-21LB</strain>
    </source>
</reference>
<comment type="caution">
    <text evidence="1">The sequence shown here is derived from an EMBL/GenBank/DDBJ whole genome shotgun (WGS) entry which is preliminary data.</text>
</comment>
<evidence type="ECO:0000313" key="2">
    <source>
        <dbReference type="Proteomes" id="UP000284051"/>
    </source>
</evidence>
<dbReference type="AlphaFoldDB" id="A0A414T1Y2"/>
<dbReference type="Proteomes" id="UP000284051">
    <property type="component" value="Unassembled WGS sequence"/>
</dbReference>
<organism evidence="1 2">
    <name type="scientific">Roseburia intestinalis</name>
    <dbReference type="NCBI Taxonomy" id="166486"/>
    <lineage>
        <taxon>Bacteria</taxon>
        <taxon>Bacillati</taxon>
        <taxon>Bacillota</taxon>
        <taxon>Clostridia</taxon>
        <taxon>Lachnospirales</taxon>
        <taxon>Lachnospiraceae</taxon>
        <taxon>Roseburia</taxon>
    </lineage>
</organism>
<keyword evidence="1" id="KW-0282">Flagellum</keyword>
<evidence type="ECO:0000313" key="1">
    <source>
        <dbReference type="EMBL" id="RHG28235.1"/>
    </source>
</evidence>
<protein>
    <submittedName>
        <fullName evidence="1">Flagellar biosynthesis protein FlgM</fullName>
    </submittedName>
</protein>
<dbReference type="EMBL" id="QRID01000008">
    <property type="protein sequence ID" value="RHG28235.1"/>
    <property type="molecule type" value="Genomic_DNA"/>
</dbReference>
<accession>A0A414T1Y2</accession>
<keyword evidence="1" id="KW-0966">Cell projection</keyword>
<dbReference type="RefSeq" id="WP_118772457.1">
    <property type="nucleotide sequence ID" value="NZ_QRID01000008.1"/>
</dbReference>
<name>A0A414T1Y2_9FIRM</name>
<keyword evidence="1" id="KW-0969">Cilium</keyword>
<gene>
    <name evidence="1" type="ORF">DW264_09910</name>
</gene>